<gene>
    <name evidence="1" type="ORF">DFP72DRAFT_846403</name>
</gene>
<keyword evidence="2" id="KW-1185">Reference proteome</keyword>
<name>A0A8H6I349_9AGAR</name>
<comment type="caution">
    <text evidence="1">The sequence shown here is derived from an EMBL/GenBank/DDBJ whole genome shotgun (WGS) entry which is preliminary data.</text>
</comment>
<accession>A0A8H6I349</accession>
<dbReference type="OrthoDB" id="3262992at2759"/>
<proteinExistence type="predicted"/>
<dbReference type="EMBL" id="JACGCI010000024">
    <property type="protein sequence ID" value="KAF6757047.1"/>
    <property type="molecule type" value="Genomic_DNA"/>
</dbReference>
<protein>
    <recommendedName>
        <fullName evidence="3">Reverse transcriptase zinc-binding domain-containing protein</fullName>
    </recommendedName>
</protein>
<evidence type="ECO:0000313" key="2">
    <source>
        <dbReference type="Proteomes" id="UP000521943"/>
    </source>
</evidence>
<reference evidence="1 2" key="1">
    <citation type="submission" date="2020-07" db="EMBL/GenBank/DDBJ databases">
        <title>Comparative genomics of pyrophilous fungi reveals a link between fire events and developmental genes.</title>
        <authorList>
            <consortium name="DOE Joint Genome Institute"/>
            <person name="Steindorff A.S."/>
            <person name="Carver A."/>
            <person name="Calhoun S."/>
            <person name="Stillman K."/>
            <person name="Liu H."/>
            <person name="Lipzen A."/>
            <person name="Pangilinan J."/>
            <person name="Labutti K."/>
            <person name="Bruns T.D."/>
            <person name="Grigoriev I.V."/>
        </authorList>
    </citation>
    <scope>NUCLEOTIDE SEQUENCE [LARGE SCALE GENOMIC DNA]</scope>
    <source>
        <strain evidence="1 2">CBS 144469</strain>
    </source>
</reference>
<evidence type="ECO:0000313" key="1">
    <source>
        <dbReference type="EMBL" id="KAF6757047.1"/>
    </source>
</evidence>
<evidence type="ECO:0008006" key="3">
    <source>
        <dbReference type="Google" id="ProtNLM"/>
    </source>
</evidence>
<dbReference type="Proteomes" id="UP000521943">
    <property type="component" value="Unassembled WGS sequence"/>
</dbReference>
<dbReference type="AlphaFoldDB" id="A0A8H6I349"/>
<organism evidence="1 2">
    <name type="scientific">Ephemerocybe angulata</name>
    <dbReference type="NCBI Taxonomy" id="980116"/>
    <lineage>
        <taxon>Eukaryota</taxon>
        <taxon>Fungi</taxon>
        <taxon>Dikarya</taxon>
        <taxon>Basidiomycota</taxon>
        <taxon>Agaricomycotina</taxon>
        <taxon>Agaricomycetes</taxon>
        <taxon>Agaricomycetidae</taxon>
        <taxon>Agaricales</taxon>
        <taxon>Agaricineae</taxon>
        <taxon>Psathyrellaceae</taxon>
        <taxon>Ephemerocybe</taxon>
    </lineage>
</organism>
<sequence length="262" mass="30350">MIRLKKSKGERRRTAAQIEKTKAAVLGATGTEAKKETIWKSLRKRKKETLTQKFGAFAWKSLHGGYKVGTYWKHIDEDRLKCQPCNADTESMEHIMHECRVSGQETVWKIAKEAWALTGIQWPEVTFDLILGIGTVEIKGRRGKMRDGRTRLFQIIITESAYLIWLLRCEWRISREQNTAKIHTVQEITARWRKAVTRRLRLDWALTSKLSFGKKALRAAEVKRTWTGLSDDRNFGTLRKDFTGEGVLVDNAIQRRPPGRNR</sequence>